<comment type="caution">
    <text evidence="1">The sequence shown here is derived from an EMBL/GenBank/DDBJ whole genome shotgun (WGS) entry which is preliminary data.</text>
</comment>
<dbReference type="Proteomes" id="UP000266861">
    <property type="component" value="Unassembled WGS sequence"/>
</dbReference>
<organism evidence="1 2">
    <name type="scientific">Diversispora epigaea</name>
    <dbReference type="NCBI Taxonomy" id="1348612"/>
    <lineage>
        <taxon>Eukaryota</taxon>
        <taxon>Fungi</taxon>
        <taxon>Fungi incertae sedis</taxon>
        <taxon>Mucoromycota</taxon>
        <taxon>Glomeromycotina</taxon>
        <taxon>Glomeromycetes</taxon>
        <taxon>Diversisporales</taxon>
        <taxon>Diversisporaceae</taxon>
        <taxon>Diversispora</taxon>
    </lineage>
</organism>
<dbReference type="EMBL" id="PQFF01000112">
    <property type="protein sequence ID" value="RHZ81474.1"/>
    <property type="molecule type" value="Genomic_DNA"/>
</dbReference>
<evidence type="ECO:0000313" key="2">
    <source>
        <dbReference type="Proteomes" id="UP000266861"/>
    </source>
</evidence>
<gene>
    <name evidence="1" type="ORF">Glove_120g239</name>
</gene>
<dbReference type="AlphaFoldDB" id="A0A397J8H0"/>
<protein>
    <submittedName>
        <fullName evidence="1">Uncharacterized protein</fullName>
    </submittedName>
</protein>
<keyword evidence="2" id="KW-1185">Reference proteome</keyword>
<name>A0A397J8H0_9GLOM</name>
<proteinExistence type="predicted"/>
<dbReference type="OrthoDB" id="2354161at2759"/>
<accession>A0A397J8H0</accession>
<reference evidence="1 2" key="1">
    <citation type="submission" date="2018-08" db="EMBL/GenBank/DDBJ databases">
        <title>Genome and evolution of the arbuscular mycorrhizal fungus Diversispora epigaea (formerly Glomus versiforme) and its bacterial endosymbionts.</title>
        <authorList>
            <person name="Sun X."/>
            <person name="Fei Z."/>
            <person name="Harrison M."/>
        </authorList>
    </citation>
    <scope>NUCLEOTIDE SEQUENCE [LARGE SCALE GENOMIC DNA]</scope>
    <source>
        <strain evidence="1 2">IT104</strain>
    </source>
</reference>
<evidence type="ECO:0000313" key="1">
    <source>
        <dbReference type="EMBL" id="RHZ81474.1"/>
    </source>
</evidence>
<sequence length="180" mass="21626">MNTLTPEYLEWKAKLTELPSILTNKIRSRFCKRYKKKTGLNPWLNSKTFQIEENADDYMSHDCVIKISKFPEDKDIIHDAIHTHLDIWDDWSCLETSLHQYAIEHEMDPKKFSVITEVEKKRWTMRYFRGDLERDIYCYQGGIKKKENPRKYHKFLTDRERLVGKELLRHDILKSGLSTT</sequence>